<sequence length="341" mass="38603">MSDSAVMDPTVADSGVMDLTELKIEANKVRERELLEELRNLKKQTSQKEAVHKAKKNLDQKRTYKSNWLTHKERKPNAVIKPEVCSLIRENVMMKGMKVSEAMEAFNVLRRQIQRIKAEDPNNVKVQKKRPSKFTDDMRTELLLELDQKSTTTLPEMVAFIEDRFDIKVSTQAVSNLIHDMDISWKQVTNIPAAWNKPELIEQRANFVNRRGLDLGRKVVFVDESGFDLHSGRPFGYAPSGQPAVLSLVPKTKQITLIAALSVEGFDYFKILNADGNKAKGVGADEFCLYLGSLGARLPRDSVIIMDNAPIHQGERFDKTKNSLDASKSIKLEFLPPYSPF</sequence>
<dbReference type="EMBL" id="PGCI01000181">
    <property type="protein sequence ID" value="PLW35261.1"/>
    <property type="molecule type" value="Genomic_DNA"/>
</dbReference>
<feature type="coiled-coil region" evidence="1">
    <location>
        <begin position="24"/>
        <end position="51"/>
    </location>
</feature>
<gene>
    <name evidence="3" type="ORF">PCASD_13680</name>
</gene>
<name>A0A2N5UC02_9BASI</name>
<dbReference type="AlphaFoldDB" id="A0A2N5UC02"/>
<dbReference type="Pfam" id="PF13358">
    <property type="entry name" value="DDE_3"/>
    <property type="match status" value="1"/>
</dbReference>
<proteinExistence type="predicted"/>
<evidence type="ECO:0000313" key="3">
    <source>
        <dbReference type="EMBL" id="PLW35261.1"/>
    </source>
</evidence>
<evidence type="ECO:0000259" key="2">
    <source>
        <dbReference type="Pfam" id="PF13358"/>
    </source>
</evidence>
<feature type="domain" description="Tc1-like transposase DDE" evidence="2">
    <location>
        <begin position="219"/>
        <end position="340"/>
    </location>
</feature>
<evidence type="ECO:0000313" key="4">
    <source>
        <dbReference type="Proteomes" id="UP000235392"/>
    </source>
</evidence>
<dbReference type="InterPro" id="IPR036397">
    <property type="entry name" value="RNaseH_sf"/>
</dbReference>
<dbReference type="GO" id="GO:0003676">
    <property type="term" value="F:nucleic acid binding"/>
    <property type="evidence" value="ECO:0007669"/>
    <property type="project" value="InterPro"/>
</dbReference>
<organism evidence="3 4">
    <name type="scientific">Puccinia coronata f. sp. avenae</name>
    <dbReference type="NCBI Taxonomy" id="200324"/>
    <lineage>
        <taxon>Eukaryota</taxon>
        <taxon>Fungi</taxon>
        <taxon>Dikarya</taxon>
        <taxon>Basidiomycota</taxon>
        <taxon>Pucciniomycotina</taxon>
        <taxon>Pucciniomycetes</taxon>
        <taxon>Pucciniales</taxon>
        <taxon>Pucciniaceae</taxon>
        <taxon>Puccinia</taxon>
    </lineage>
</organism>
<dbReference type="Gene3D" id="3.30.420.10">
    <property type="entry name" value="Ribonuclease H-like superfamily/Ribonuclease H"/>
    <property type="match status" value="1"/>
</dbReference>
<dbReference type="InterPro" id="IPR038717">
    <property type="entry name" value="Tc1-like_DDE_dom"/>
</dbReference>
<reference evidence="3 4" key="1">
    <citation type="submission" date="2017-11" db="EMBL/GenBank/DDBJ databases">
        <title>De novo assembly and phasing of dikaryotic genomes from two isolates of Puccinia coronata f. sp. avenae, the causal agent of oat crown rust.</title>
        <authorList>
            <person name="Miller M.E."/>
            <person name="Zhang Y."/>
            <person name="Omidvar V."/>
            <person name="Sperschneider J."/>
            <person name="Schwessinger B."/>
            <person name="Raley C."/>
            <person name="Palmer J.M."/>
            <person name="Garnica D."/>
            <person name="Upadhyaya N."/>
            <person name="Rathjen J."/>
            <person name="Taylor J.M."/>
            <person name="Park R.F."/>
            <person name="Dodds P.N."/>
            <person name="Hirsch C.D."/>
            <person name="Kianian S.F."/>
            <person name="Figueroa M."/>
        </authorList>
    </citation>
    <scope>NUCLEOTIDE SEQUENCE [LARGE SCALE GENOMIC DNA]</scope>
    <source>
        <strain evidence="3">12SD80</strain>
    </source>
</reference>
<dbReference type="Proteomes" id="UP000235392">
    <property type="component" value="Unassembled WGS sequence"/>
</dbReference>
<keyword evidence="1" id="KW-0175">Coiled coil</keyword>
<comment type="caution">
    <text evidence="3">The sequence shown here is derived from an EMBL/GenBank/DDBJ whole genome shotgun (WGS) entry which is preliminary data.</text>
</comment>
<evidence type="ECO:0000256" key="1">
    <source>
        <dbReference type="SAM" id="Coils"/>
    </source>
</evidence>
<dbReference type="PANTHER" id="PTHR46564:SF1">
    <property type="entry name" value="TRANSPOSASE"/>
    <property type="match status" value="1"/>
</dbReference>
<protein>
    <recommendedName>
        <fullName evidence="2">Tc1-like transposase DDE domain-containing protein</fullName>
    </recommendedName>
</protein>
<dbReference type="PANTHER" id="PTHR46564">
    <property type="entry name" value="TRANSPOSASE"/>
    <property type="match status" value="1"/>
</dbReference>
<accession>A0A2N5UC02</accession>